<dbReference type="Pfam" id="PF01079">
    <property type="entry name" value="Hint"/>
    <property type="match status" value="2"/>
</dbReference>
<dbReference type="EMBL" id="CAJVPQ010000154">
    <property type="protein sequence ID" value="CAG8451469.1"/>
    <property type="molecule type" value="Genomic_DNA"/>
</dbReference>
<evidence type="ECO:0000256" key="3">
    <source>
        <dbReference type="ARBA" id="ARBA00022448"/>
    </source>
</evidence>
<evidence type="ECO:0000256" key="11">
    <source>
        <dbReference type="ARBA" id="ARBA00022842"/>
    </source>
</evidence>
<name>A0A9N8YWQ3_9GLOM</name>
<keyword evidence="15" id="KW-0472">Membrane</keyword>
<evidence type="ECO:0000256" key="9">
    <source>
        <dbReference type="ARBA" id="ARBA00022801"/>
    </source>
</evidence>
<dbReference type="InterPro" id="IPR036844">
    <property type="entry name" value="Hint_dom_sf"/>
</dbReference>
<dbReference type="PROSITE" id="PS00675">
    <property type="entry name" value="SIGMA54_INTERACT_1"/>
    <property type="match status" value="1"/>
</dbReference>
<evidence type="ECO:0000313" key="20">
    <source>
        <dbReference type="Proteomes" id="UP000789570"/>
    </source>
</evidence>
<evidence type="ECO:0000256" key="2">
    <source>
        <dbReference type="ARBA" id="ARBA00004167"/>
    </source>
</evidence>
<dbReference type="SUPFAM" id="SSF51294">
    <property type="entry name" value="Hedgehog/intein (Hint) domain"/>
    <property type="match status" value="2"/>
</dbReference>
<evidence type="ECO:0000313" key="19">
    <source>
        <dbReference type="EMBL" id="CAG8451469.1"/>
    </source>
</evidence>
<evidence type="ECO:0000256" key="15">
    <source>
        <dbReference type="ARBA" id="ARBA00023136"/>
    </source>
</evidence>
<keyword evidence="20" id="KW-1185">Reference proteome</keyword>
<comment type="cofactor">
    <cofactor evidence="1">
        <name>Mg(2+)</name>
        <dbReference type="ChEBI" id="CHEBI:18420"/>
    </cofactor>
</comment>
<dbReference type="PANTHER" id="PTHR10903">
    <property type="entry name" value="GTPASE, IMAP FAMILY MEMBER-RELATED"/>
    <property type="match status" value="1"/>
</dbReference>
<feature type="domain" description="AIG1-type G" evidence="18">
    <location>
        <begin position="458"/>
        <end position="664"/>
    </location>
</feature>
<keyword evidence="10" id="KW-1002">Plastid outer membrane</keyword>
<protein>
    <submittedName>
        <fullName evidence="19">14768_t:CDS:1</fullName>
    </submittedName>
</protein>
<feature type="non-terminal residue" evidence="19">
    <location>
        <position position="1159"/>
    </location>
</feature>
<dbReference type="InterPro" id="IPR027417">
    <property type="entry name" value="P-loop_NTPase"/>
</dbReference>
<dbReference type="OrthoDB" id="8954335at2759"/>
<feature type="coiled-coil region" evidence="17">
    <location>
        <begin position="656"/>
        <end position="694"/>
    </location>
</feature>
<dbReference type="InterPro" id="IPR025662">
    <property type="entry name" value="Sigma_54_int_dom_ATP-bd_1"/>
</dbReference>
<dbReference type="Gene3D" id="3.40.50.300">
    <property type="entry name" value="P-loop containing nucleotide triphosphate hydrolases"/>
    <property type="match status" value="3"/>
</dbReference>
<keyword evidence="7" id="KW-0479">Metal-binding</keyword>
<dbReference type="InterPro" id="IPR003587">
    <property type="entry name" value="Hint_dom_N"/>
</dbReference>
<keyword evidence="9" id="KW-0378">Hydrolase</keyword>
<evidence type="ECO:0000259" key="18">
    <source>
        <dbReference type="PROSITE" id="PS51720"/>
    </source>
</evidence>
<evidence type="ECO:0000256" key="4">
    <source>
        <dbReference type="ARBA" id="ARBA00022528"/>
    </source>
</evidence>
<evidence type="ECO:0000256" key="14">
    <source>
        <dbReference type="ARBA" id="ARBA00023134"/>
    </source>
</evidence>
<dbReference type="Pfam" id="PF04548">
    <property type="entry name" value="AIG1"/>
    <property type="match status" value="3"/>
</dbReference>
<keyword evidence="3" id="KW-0813">Transport</keyword>
<evidence type="ECO:0000256" key="12">
    <source>
        <dbReference type="ARBA" id="ARBA00022927"/>
    </source>
</evidence>
<feature type="coiled-coil region" evidence="17">
    <location>
        <begin position="1063"/>
        <end position="1100"/>
    </location>
</feature>
<dbReference type="AlphaFoldDB" id="A0A9N8YWQ3"/>
<dbReference type="Gene3D" id="2.170.16.10">
    <property type="entry name" value="Hedgehog/Intein (Hint) domain"/>
    <property type="match status" value="2"/>
</dbReference>
<comment type="subcellular location">
    <subcellularLocation>
        <location evidence="2">Membrane</location>
        <topology evidence="2">Single-pass membrane protein</topology>
    </subcellularLocation>
    <subcellularLocation>
        <location evidence="16">Plastid</location>
        <location evidence="16">Chloroplast outer membrane</location>
    </subcellularLocation>
</comment>
<dbReference type="InterPro" id="IPR006703">
    <property type="entry name" value="G_AIG1"/>
</dbReference>
<dbReference type="PANTHER" id="PTHR10903:SF135">
    <property type="entry name" value="TRANSLOCASE OF CHLOROPLAST 120, CHLOROPLASTIC-RELATED"/>
    <property type="match status" value="1"/>
</dbReference>
<keyword evidence="13" id="KW-1133">Transmembrane helix</keyword>
<dbReference type="SMART" id="SM00306">
    <property type="entry name" value="HintN"/>
    <property type="match status" value="2"/>
</dbReference>
<keyword evidence="5" id="KW-0934">Plastid</keyword>
<evidence type="ECO:0000256" key="8">
    <source>
        <dbReference type="ARBA" id="ARBA00022741"/>
    </source>
</evidence>
<gene>
    <name evidence="19" type="ORF">FCALED_LOCUS1259</name>
</gene>
<evidence type="ECO:0000256" key="13">
    <source>
        <dbReference type="ARBA" id="ARBA00022989"/>
    </source>
</evidence>
<proteinExistence type="predicted"/>
<dbReference type="PROSITE" id="PS51720">
    <property type="entry name" value="G_AIG1"/>
    <property type="match status" value="2"/>
</dbReference>
<evidence type="ECO:0000256" key="16">
    <source>
        <dbReference type="ARBA" id="ARBA00024013"/>
    </source>
</evidence>
<keyword evidence="14" id="KW-0342">GTP-binding</keyword>
<dbReference type="GO" id="GO:0005525">
    <property type="term" value="F:GTP binding"/>
    <property type="evidence" value="ECO:0007669"/>
    <property type="project" value="UniProtKB-KW"/>
</dbReference>
<comment type="caution">
    <text evidence="19">The sequence shown here is derived from an EMBL/GenBank/DDBJ whole genome shotgun (WGS) entry which is preliminary data.</text>
</comment>
<keyword evidence="17" id="KW-0175">Coiled coil</keyword>
<evidence type="ECO:0000256" key="1">
    <source>
        <dbReference type="ARBA" id="ARBA00001946"/>
    </source>
</evidence>
<feature type="domain" description="AIG1-type G" evidence="18">
    <location>
        <begin position="22"/>
        <end position="229"/>
    </location>
</feature>
<dbReference type="SUPFAM" id="SSF52540">
    <property type="entry name" value="P-loop containing nucleoside triphosphate hydrolases"/>
    <property type="match status" value="3"/>
</dbReference>
<organism evidence="19 20">
    <name type="scientific">Funneliformis caledonium</name>
    <dbReference type="NCBI Taxonomy" id="1117310"/>
    <lineage>
        <taxon>Eukaryota</taxon>
        <taxon>Fungi</taxon>
        <taxon>Fungi incertae sedis</taxon>
        <taxon>Mucoromycota</taxon>
        <taxon>Glomeromycotina</taxon>
        <taxon>Glomeromycetes</taxon>
        <taxon>Glomerales</taxon>
        <taxon>Glomeraceae</taxon>
        <taxon>Funneliformis</taxon>
    </lineage>
</organism>
<sequence length="1159" mass="133408">MVLTKKGKSSPSDKERSLPLDINAPVILLIGKTGAGKSTLGNHLLRISNEKNLVFKVSGGFDSITNESSSAIYKIGDETYNIIDTPGIFDTDKPNKEIMEEIARTVQRCAYGIKAILFVIEAKRLTNEQNNVIDGISTFFGEEAFLNMIIVFSYINKENTNDPKNFEKTWNKKVRMLVNRMGNRWAITPNPSDFPPGTEVHEKCLAHLEKTISRAEAVYFKRRAEIDERARIANDNNFMKLQDFLIEKMISDLKRQEGCFWLETRVKLESGRIVRMSELQVGDRVLSNIRNGIEEFSDVYLIAHIGKLDHEEKFTKISFTKSNGYKGQLRLTTTHYVFNENLSIIFAKDLHPRKTKILVSDGNNKLVPVIVDDITNEWHDEYISFYTRAGSVIAEGVFCSCYDDCPPSQSLMDLVFLPVRWWTLFKPSTHREKRLHPYVQTQKRKSSSDKDRFLPLDINAPVILLIGKTGAGKSTLGNYLLRISEDDKCAFKVSEDFDSATKKSSSAVYQIGGKTYIIIDTPGIYGTKELNEEIMEEIARTVQRCAYGIKAILFVFESKRLTDEQKNMIDGISTFFGEEAFLNMITVFSNCNKKDTIDPINFEKTWNKKVRMLVNRMGNRWAITPNPDDFPPGTEVHEKCLENLENIICTLNGIYTNELLEKSRKEQEELAQIAREEQERRQREYDENKRTEGEDMAIEEYLKRKTEEREDSIFALIISFLKQKFNQGGCFWLETRVKLESGRIVRMSELQVGDRVLSNIRNGIEEFSEVYLIAHIGKLDHEENFTRISFTKPNGYNCQLRLTTTHYVFNENFSIMFAKDLRPGKTKILVSDGNNKLVPVIVDEITNEWHDEYISFYTRAGSVIAEGVLSSCYDDCPPSQSLMDLIFLPVRWWTIFNPSTHREKRLHPYVQIQKGKSSPSRSLPLDINEENLPPLEINAPVILLIGQTGVGKSTLGNYLLRISEDDKCSFKVNEGFDSMTNKSSSAIYKIGDETYNIIDTPGIFDTNKPNEEIMEEIALTVQKCAYGIKAKLFVLDFPPGTEVHEKCLENLENNICTIYELYKKELLENTRKEQERARIAREEEERRQRVYDEIKRTEGKARTEAEYLKRMTEDERARIANNKKIEKLKDSIYEKINGLEKSISELRRECEKLAKLNRE</sequence>
<feature type="coiled-coil region" evidence="17">
    <location>
        <begin position="1129"/>
        <end position="1159"/>
    </location>
</feature>
<dbReference type="InterPro" id="IPR045058">
    <property type="entry name" value="GIMA/IAN/Toc"/>
</dbReference>
<evidence type="ECO:0000256" key="5">
    <source>
        <dbReference type="ARBA" id="ARBA00022640"/>
    </source>
</evidence>
<keyword evidence="4" id="KW-0150">Chloroplast</keyword>
<keyword evidence="12" id="KW-0653">Protein transport</keyword>
<evidence type="ECO:0000256" key="10">
    <source>
        <dbReference type="ARBA" id="ARBA00022805"/>
    </source>
</evidence>
<evidence type="ECO:0000256" key="6">
    <source>
        <dbReference type="ARBA" id="ARBA00022692"/>
    </source>
</evidence>
<dbReference type="InterPro" id="IPR001767">
    <property type="entry name" value="Hedgehog_Hint"/>
</dbReference>
<dbReference type="Proteomes" id="UP000789570">
    <property type="component" value="Unassembled WGS sequence"/>
</dbReference>
<dbReference type="CDD" id="cd00081">
    <property type="entry name" value="Hint"/>
    <property type="match status" value="2"/>
</dbReference>
<evidence type="ECO:0000256" key="17">
    <source>
        <dbReference type="SAM" id="Coils"/>
    </source>
</evidence>
<accession>A0A9N8YWQ3</accession>
<evidence type="ECO:0000256" key="7">
    <source>
        <dbReference type="ARBA" id="ARBA00022723"/>
    </source>
</evidence>
<reference evidence="19" key="1">
    <citation type="submission" date="2021-06" db="EMBL/GenBank/DDBJ databases">
        <authorList>
            <person name="Kallberg Y."/>
            <person name="Tangrot J."/>
            <person name="Rosling A."/>
        </authorList>
    </citation>
    <scope>NUCLEOTIDE SEQUENCE</scope>
    <source>
        <strain evidence="19">UK204</strain>
    </source>
</reference>
<keyword evidence="11" id="KW-0460">Magnesium</keyword>
<keyword evidence="8" id="KW-0547">Nucleotide-binding</keyword>
<keyword evidence="6" id="KW-0812">Transmembrane</keyword>
<dbReference type="GO" id="GO:0016540">
    <property type="term" value="P:protein autoprocessing"/>
    <property type="evidence" value="ECO:0007669"/>
    <property type="project" value="InterPro"/>
</dbReference>